<dbReference type="PANTHER" id="PTHR32194:SF4">
    <property type="entry name" value="PROTEASOME SUBUNIT BETA TYPE-7"/>
    <property type="match status" value="1"/>
</dbReference>
<evidence type="ECO:0000256" key="2">
    <source>
        <dbReference type="ARBA" id="ARBA00022698"/>
    </source>
</evidence>
<evidence type="ECO:0008006" key="9">
    <source>
        <dbReference type="Google" id="ProtNLM"/>
    </source>
</evidence>
<keyword evidence="4" id="KW-0539">Nucleus</keyword>
<proteinExistence type="predicted"/>
<organism evidence="7 8">
    <name type="scientific">Discostella pseudostelligera</name>
    <dbReference type="NCBI Taxonomy" id="259834"/>
    <lineage>
        <taxon>Eukaryota</taxon>
        <taxon>Sar</taxon>
        <taxon>Stramenopiles</taxon>
        <taxon>Ochrophyta</taxon>
        <taxon>Bacillariophyta</taxon>
        <taxon>Coscinodiscophyceae</taxon>
        <taxon>Thalassiosirophycidae</taxon>
        <taxon>Stephanodiscales</taxon>
        <taxon>Stephanodiscaceae</taxon>
        <taxon>Discostella</taxon>
    </lineage>
</organism>
<dbReference type="Proteomes" id="UP001530293">
    <property type="component" value="Unassembled WGS sequence"/>
</dbReference>
<keyword evidence="6" id="KW-0732">Signal</keyword>
<keyword evidence="8" id="KW-1185">Reference proteome</keyword>
<dbReference type="EMBL" id="JALLBG020000062">
    <property type="protein sequence ID" value="KAL3768696.1"/>
    <property type="molecule type" value="Genomic_DNA"/>
</dbReference>
<dbReference type="SUPFAM" id="SSF56235">
    <property type="entry name" value="N-terminal nucleophile aminohydrolases (Ntn hydrolases)"/>
    <property type="match status" value="1"/>
</dbReference>
<dbReference type="PANTHER" id="PTHR32194">
    <property type="entry name" value="METALLOPROTEASE TLDD"/>
    <property type="match status" value="1"/>
</dbReference>
<feature type="chain" id="PRO_5044877861" description="Proteasome endopeptidase complex" evidence="6">
    <location>
        <begin position="21"/>
        <end position="480"/>
    </location>
</feature>
<feature type="region of interest" description="Disordered" evidence="5">
    <location>
        <begin position="420"/>
        <end position="439"/>
    </location>
</feature>
<evidence type="ECO:0000256" key="5">
    <source>
        <dbReference type="SAM" id="MobiDB-lite"/>
    </source>
</evidence>
<protein>
    <recommendedName>
        <fullName evidence="9">Proteasome endopeptidase complex</fullName>
    </recommendedName>
</protein>
<evidence type="ECO:0000256" key="1">
    <source>
        <dbReference type="ARBA" id="ARBA00022670"/>
    </source>
</evidence>
<dbReference type="GO" id="GO:0006508">
    <property type="term" value="P:proteolysis"/>
    <property type="evidence" value="ECO:0007669"/>
    <property type="project" value="UniProtKB-KW"/>
</dbReference>
<dbReference type="InterPro" id="IPR029055">
    <property type="entry name" value="Ntn_hydrolases_N"/>
</dbReference>
<dbReference type="Gene3D" id="3.60.20.10">
    <property type="entry name" value="Glutamine Phosphoribosylpyrophosphate, subunit 1, domain 1"/>
    <property type="match status" value="1"/>
</dbReference>
<keyword evidence="1" id="KW-0645">Protease</keyword>
<feature type="signal peptide" evidence="6">
    <location>
        <begin position="1"/>
        <end position="20"/>
    </location>
</feature>
<keyword evidence="2" id="KW-0888">Threonine protease</keyword>
<sequence length="480" mass="52981">MLYEALVVSLISLSLCIVSAGDRLECGLRQQHLRQHHHYHGARHPLDHDPIIFDSASASALHDNFDEAPSLLGDSCIFHRRVSDIGDNYDDEADEHYLWRSPLERLSPLPSLSMESSFSSEGDLFSTPATIISPGPQHAHHVDITAHQRRQQQQQQLHQQQYRHQTTELLQRTRSTGTTIVALLANNSTVLILAADTRSTDGTIVADKQCKKLHALSNNIWCAGAGTSADVEALVRRVKFTFWKSGMRLKLGAGGIGNFDSSSRRRNANYEDNDIALPIASVPTMLHHIRTQLGRAHGELGANLLVGGYDYYSHRALLAAVHPHGSMDVVNYSALGSGGLAAMGVLESKYPKVQCWGEEGERRGVTVEEGIQLAVDAVRAGIENDLGSGSQIDVCVIRREGAFCQRALVREQELTWTTSVHDGRQHDNKRRVSSGKRDDRALKLQNDAGANGFGNVQFAIRSRPAFRKHSTAPMVSVHRR</sequence>
<dbReference type="InterPro" id="IPR001353">
    <property type="entry name" value="Proteasome_sua/b"/>
</dbReference>
<keyword evidence="3" id="KW-0378">Hydrolase</keyword>
<evidence type="ECO:0000313" key="7">
    <source>
        <dbReference type="EMBL" id="KAL3768696.1"/>
    </source>
</evidence>
<name>A0ABD3N3B2_9STRA</name>
<accession>A0ABD3N3B2</accession>
<dbReference type="Pfam" id="PF00227">
    <property type="entry name" value="Proteasome"/>
    <property type="match status" value="2"/>
</dbReference>
<gene>
    <name evidence="7" type="ORF">ACHAWU_006797</name>
</gene>
<evidence type="ECO:0000256" key="3">
    <source>
        <dbReference type="ARBA" id="ARBA00022801"/>
    </source>
</evidence>
<dbReference type="AlphaFoldDB" id="A0ABD3N3B2"/>
<evidence type="ECO:0000256" key="6">
    <source>
        <dbReference type="SAM" id="SignalP"/>
    </source>
</evidence>
<dbReference type="InterPro" id="IPR023333">
    <property type="entry name" value="Proteasome_suB-type"/>
</dbReference>
<dbReference type="GO" id="GO:0004298">
    <property type="term" value="F:threonine-type endopeptidase activity"/>
    <property type="evidence" value="ECO:0007669"/>
    <property type="project" value="UniProtKB-KW"/>
</dbReference>
<reference evidence="7 8" key="1">
    <citation type="submission" date="2024-10" db="EMBL/GenBank/DDBJ databases">
        <title>Updated reference genomes for cyclostephanoid diatoms.</title>
        <authorList>
            <person name="Roberts W.R."/>
            <person name="Alverson A.J."/>
        </authorList>
    </citation>
    <scope>NUCLEOTIDE SEQUENCE [LARGE SCALE GENOMIC DNA]</scope>
    <source>
        <strain evidence="7 8">AJA232-27</strain>
    </source>
</reference>
<evidence type="ECO:0000313" key="8">
    <source>
        <dbReference type="Proteomes" id="UP001530293"/>
    </source>
</evidence>
<comment type="caution">
    <text evidence="7">The sequence shown here is derived from an EMBL/GenBank/DDBJ whole genome shotgun (WGS) entry which is preliminary data.</text>
</comment>
<evidence type="ECO:0000256" key="4">
    <source>
        <dbReference type="ARBA" id="ARBA00023242"/>
    </source>
</evidence>